<comment type="caution">
    <text evidence="2">The sequence shown here is derived from an EMBL/GenBank/DDBJ whole genome shotgun (WGS) entry which is preliminary data.</text>
</comment>
<evidence type="ECO:0000313" key="3">
    <source>
        <dbReference type="Proteomes" id="UP001430953"/>
    </source>
</evidence>
<keyword evidence="1" id="KW-1133">Transmembrane helix</keyword>
<name>A0AAW2GEK1_9HYME</name>
<reference evidence="2 3" key="1">
    <citation type="submission" date="2023-03" db="EMBL/GenBank/DDBJ databases">
        <title>High recombination rates correlate with genetic variation in Cardiocondyla obscurior ants.</title>
        <authorList>
            <person name="Errbii M."/>
        </authorList>
    </citation>
    <scope>NUCLEOTIDE SEQUENCE [LARGE SCALE GENOMIC DNA]</scope>
    <source>
        <strain evidence="2">Alpha-2009</strain>
        <tissue evidence="2">Whole body</tissue>
    </source>
</reference>
<organism evidence="2 3">
    <name type="scientific">Cardiocondyla obscurior</name>
    <dbReference type="NCBI Taxonomy" id="286306"/>
    <lineage>
        <taxon>Eukaryota</taxon>
        <taxon>Metazoa</taxon>
        <taxon>Ecdysozoa</taxon>
        <taxon>Arthropoda</taxon>
        <taxon>Hexapoda</taxon>
        <taxon>Insecta</taxon>
        <taxon>Pterygota</taxon>
        <taxon>Neoptera</taxon>
        <taxon>Endopterygota</taxon>
        <taxon>Hymenoptera</taxon>
        <taxon>Apocrita</taxon>
        <taxon>Aculeata</taxon>
        <taxon>Formicoidea</taxon>
        <taxon>Formicidae</taxon>
        <taxon>Myrmicinae</taxon>
        <taxon>Cardiocondyla</taxon>
    </lineage>
</organism>
<sequence length="177" mass="20645">MPNRALRNQSFYFFFSSSLYLISVGGNPLTRSRVTMTNTLSKKKKKKPLLAHVNSLYKTADELNERLDESFGDRQNPPEDRASWVYEKSICEEDYGTRGGGRRRRREGWRLSKKKIYTWSTRTLILRCKFIVTVTLTAAAIVRMTRHYYAITDNRAKITMTSLSTITNHRYAIAYLK</sequence>
<dbReference type="EMBL" id="JADYXP020000004">
    <property type="protein sequence ID" value="KAL0126448.1"/>
    <property type="molecule type" value="Genomic_DNA"/>
</dbReference>
<feature type="transmembrane region" description="Helical" evidence="1">
    <location>
        <begin position="124"/>
        <end position="142"/>
    </location>
</feature>
<dbReference type="Proteomes" id="UP001430953">
    <property type="component" value="Unassembled WGS sequence"/>
</dbReference>
<gene>
    <name evidence="2" type="ORF">PUN28_005067</name>
</gene>
<evidence type="ECO:0000256" key="1">
    <source>
        <dbReference type="SAM" id="Phobius"/>
    </source>
</evidence>
<keyword evidence="3" id="KW-1185">Reference proteome</keyword>
<dbReference type="AlphaFoldDB" id="A0AAW2GEK1"/>
<evidence type="ECO:0000313" key="2">
    <source>
        <dbReference type="EMBL" id="KAL0126448.1"/>
    </source>
</evidence>
<proteinExistence type="predicted"/>
<keyword evidence="1" id="KW-0472">Membrane</keyword>
<protein>
    <submittedName>
        <fullName evidence="2">Uncharacterized protein</fullName>
    </submittedName>
</protein>
<feature type="transmembrane region" description="Helical" evidence="1">
    <location>
        <begin position="12"/>
        <end position="30"/>
    </location>
</feature>
<keyword evidence="1" id="KW-0812">Transmembrane</keyword>
<accession>A0AAW2GEK1</accession>